<evidence type="ECO:0000259" key="4">
    <source>
        <dbReference type="Pfam" id="PF13649"/>
    </source>
</evidence>
<reference evidence="5" key="2">
    <citation type="journal article" date="2021" name="Microbiome">
        <title>Successional dynamics and alternative stable states in a saline activated sludge microbial community over 9 years.</title>
        <authorList>
            <person name="Wang Y."/>
            <person name="Ye J."/>
            <person name="Ju F."/>
            <person name="Liu L."/>
            <person name="Boyd J.A."/>
            <person name="Deng Y."/>
            <person name="Parks D.H."/>
            <person name="Jiang X."/>
            <person name="Yin X."/>
            <person name="Woodcroft B.J."/>
            <person name="Tyson G.W."/>
            <person name="Hugenholtz P."/>
            <person name="Polz M.F."/>
            <person name="Zhang T."/>
        </authorList>
    </citation>
    <scope>NUCLEOTIDE SEQUENCE</scope>
    <source>
        <strain evidence="5">HKST-UBA02</strain>
    </source>
</reference>
<organism evidence="5 6">
    <name type="scientific">Eiseniibacteriota bacterium</name>
    <dbReference type="NCBI Taxonomy" id="2212470"/>
    <lineage>
        <taxon>Bacteria</taxon>
        <taxon>Candidatus Eiseniibacteriota</taxon>
    </lineage>
</organism>
<feature type="domain" description="Methyltransferase" evidence="4">
    <location>
        <begin position="61"/>
        <end position="152"/>
    </location>
</feature>
<dbReference type="InterPro" id="IPR029063">
    <property type="entry name" value="SAM-dependent_MTases_sf"/>
</dbReference>
<sequence length="264" mass="29141">MGESPGLQEGGQESDNTIPNVKLDLHYVDPRLVAMYEDANGRGPDTEFFLGLASQVEAETILDLGCGTGLLTRELASKHRRVVGVDPSAAMLDYGKRQPGAERVEWIHGDSRSLPSGADLALMTGNVAQVFLEDEEWNATLANIRAALRPGGHLAFETRNHAARAWEHWNRDATFGTSETPHGPLDEWMDVVSVGQGRVVFEGYNVFRATNETLVIRSELRFRTEAEVRSSLERCGFTVEQVFGDWNSGPVTSQSQVLVFVARR</sequence>
<gene>
    <name evidence="5" type="ORF">KDA27_15935</name>
</gene>
<dbReference type="Proteomes" id="UP000739538">
    <property type="component" value="Unassembled WGS sequence"/>
</dbReference>
<protein>
    <submittedName>
        <fullName evidence="5">Methyltransferase domain-containing protein</fullName>
    </submittedName>
</protein>
<dbReference type="GO" id="GO:0008168">
    <property type="term" value="F:methyltransferase activity"/>
    <property type="evidence" value="ECO:0007669"/>
    <property type="project" value="UniProtKB-KW"/>
</dbReference>
<reference evidence="5" key="1">
    <citation type="submission" date="2020-04" db="EMBL/GenBank/DDBJ databases">
        <authorList>
            <person name="Zhang T."/>
        </authorList>
    </citation>
    <scope>NUCLEOTIDE SEQUENCE</scope>
    <source>
        <strain evidence="5">HKST-UBA02</strain>
    </source>
</reference>
<evidence type="ECO:0000256" key="2">
    <source>
        <dbReference type="ARBA" id="ARBA00022679"/>
    </source>
</evidence>
<keyword evidence="2" id="KW-0808">Transferase</keyword>
<accession>A0A956SE95</accession>
<dbReference type="Pfam" id="PF13649">
    <property type="entry name" value="Methyltransf_25"/>
    <property type="match status" value="1"/>
</dbReference>
<dbReference type="PANTHER" id="PTHR43861">
    <property type="entry name" value="TRANS-ACONITATE 2-METHYLTRANSFERASE-RELATED"/>
    <property type="match status" value="1"/>
</dbReference>
<evidence type="ECO:0000313" key="6">
    <source>
        <dbReference type="Proteomes" id="UP000739538"/>
    </source>
</evidence>
<dbReference type="EMBL" id="JAGQHS010000092">
    <property type="protein sequence ID" value="MCA9757295.1"/>
    <property type="molecule type" value="Genomic_DNA"/>
</dbReference>
<name>A0A956SE95_UNCEI</name>
<evidence type="ECO:0000313" key="5">
    <source>
        <dbReference type="EMBL" id="MCA9757295.1"/>
    </source>
</evidence>
<feature type="region of interest" description="Disordered" evidence="3">
    <location>
        <begin position="1"/>
        <end position="20"/>
    </location>
</feature>
<dbReference type="CDD" id="cd02440">
    <property type="entry name" value="AdoMet_MTases"/>
    <property type="match status" value="1"/>
</dbReference>
<dbReference type="Gene3D" id="3.40.50.150">
    <property type="entry name" value="Vaccinia Virus protein VP39"/>
    <property type="match status" value="1"/>
</dbReference>
<keyword evidence="1 5" id="KW-0489">Methyltransferase</keyword>
<dbReference type="AlphaFoldDB" id="A0A956SE95"/>
<evidence type="ECO:0000256" key="3">
    <source>
        <dbReference type="SAM" id="MobiDB-lite"/>
    </source>
</evidence>
<comment type="caution">
    <text evidence="5">The sequence shown here is derived from an EMBL/GenBank/DDBJ whole genome shotgun (WGS) entry which is preliminary data.</text>
</comment>
<evidence type="ECO:0000256" key="1">
    <source>
        <dbReference type="ARBA" id="ARBA00022603"/>
    </source>
</evidence>
<dbReference type="PANTHER" id="PTHR43861:SF1">
    <property type="entry name" value="TRANS-ACONITATE 2-METHYLTRANSFERASE"/>
    <property type="match status" value="1"/>
</dbReference>
<proteinExistence type="predicted"/>
<dbReference type="InterPro" id="IPR041698">
    <property type="entry name" value="Methyltransf_25"/>
</dbReference>
<dbReference type="SUPFAM" id="SSF53335">
    <property type="entry name" value="S-adenosyl-L-methionine-dependent methyltransferases"/>
    <property type="match status" value="1"/>
</dbReference>
<dbReference type="GO" id="GO:0032259">
    <property type="term" value="P:methylation"/>
    <property type="evidence" value="ECO:0007669"/>
    <property type="project" value="UniProtKB-KW"/>
</dbReference>